<feature type="region of interest" description="Disordered" evidence="1">
    <location>
        <begin position="21"/>
        <end position="53"/>
    </location>
</feature>
<comment type="caution">
    <text evidence="2">The sequence shown here is derived from an EMBL/GenBank/DDBJ whole genome shotgun (WGS) entry which is preliminary data.</text>
</comment>
<dbReference type="AlphaFoldDB" id="A0A7W7YM31"/>
<protein>
    <submittedName>
        <fullName evidence="2">Uncharacterized protein</fullName>
    </submittedName>
</protein>
<name>A0A7W7YM31_9BACT</name>
<evidence type="ECO:0000256" key="1">
    <source>
        <dbReference type="SAM" id="MobiDB-lite"/>
    </source>
</evidence>
<sequence length="216" mass="22979">MTRFWLGGGWGKGPVRKYSIHHSPSDAVRPKQDGPPSSERALELRGGGANGGGAEVRARWGSEANRIFALRSGVCGVVRSGGVGVRVGARFSRPSRARRVVTRFWLGWVRGFSVLRTFTPGYCSFAPPGRGEGADGAFGGGRHHSESDGYCTADGAFGGGRITRRVMDTVLRTWPFSPPHCAWGPCALPYSCTAPALEGRKRVAGGGARLGEREPP</sequence>
<proteinExistence type="predicted"/>
<keyword evidence="3" id="KW-1185">Reference proteome</keyword>
<reference evidence="2 3" key="1">
    <citation type="submission" date="2020-08" db="EMBL/GenBank/DDBJ databases">
        <title>Genomic Encyclopedia of Type Strains, Phase IV (KMG-IV): sequencing the most valuable type-strain genomes for metagenomic binning, comparative biology and taxonomic classification.</title>
        <authorList>
            <person name="Goeker M."/>
        </authorList>
    </citation>
    <scope>NUCLEOTIDE SEQUENCE [LARGE SCALE GENOMIC DNA]</scope>
    <source>
        <strain evidence="2 3">DSM 12251</strain>
    </source>
</reference>
<accession>A0A7W7YM31</accession>
<gene>
    <name evidence="2" type="ORF">HNQ64_002961</name>
</gene>
<evidence type="ECO:0000313" key="3">
    <source>
        <dbReference type="Proteomes" id="UP000534294"/>
    </source>
</evidence>
<dbReference type="EMBL" id="JACHIF010000005">
    <property type="protein sequence ID" value="MBB5038698.1"/>
    <property type="molecule type" value="Genomic_DNA"/>
</dbReference>
<evidence type="ECO:0000313" key="2">
    <source>
        <dbReference type="EMBL" id="MBB5038698.1"/>
    </source>
</evidence>
<organism evidence="2 3">
    <name type="scientific">Prosthecobacter dejongeii</name>
    <dbReference type="NCBI Taxonomy" id="48465"/>
    <lineage>
        <taxon>Bacteria</taxon>
        <taxon>Pseudomonadati</taxon>
        <taxon>Verrucomicrobiota</taxon>
        <taxon>Verrucomicrobiia</taxon>
        <taxon>Verrucomicrobiales</taxon>
        <taxon>Verrucomicrobiaceae</taxon>
        <taxon>Prosthecobacter</taxon>
    </lineage>
</organism>
<dbReference type="Proteomes" id="UP000534294">
    <property type="component" value="Unassembled WGS sequence"/>
</dbReference>